<feature type="transmembrane region" description="Helical" evidence="9">
    <location>
        <begin position="411"/>
        <end position="431"/>
    </location>
</feature>
<dbReference type="Proteomes" id="UP000295399">
    <property type="component" value="Unassembled WGS sequence"/>
</dbReference>
<feature type="domain" description="ABC transmembrane type-1" evidence="11">
    <location>
        <begin position="221"/>
        <end position="428"/>
    </location>
</feature>
<gene>
    <name evidence="12" type="ORF">EV659_102298</name>
</gene>
<evidence type="ECO:0000313" key="12">
    <source>
        <dbReference type="EMBL" id="TCP37890.1"/>
    </source>
</evidence>
<keyword evidence="7 9" id="KW-1133">Transmembrane helix</keyword>
<evidence type="ECO:0000313" key="13">
    <source>
        <dbReference type="Proteomes" id="UP000295399"/>
    </source>
</evidence>
<dbReference type="Gene3D" id="1.10.3720.10">
    <property type="entry name" value="MetI-like"/>
    <property type="match status" value="1"/>
</dbReference>
<dbReference type="InterPro" id="IPR005672">
    <property type="entry name" value="Phosphate_PstA"/>
</dbReference>
<evidence type="ECO:0000256" key="3">
    <source>
        <dbReference type="ARBA" id="ARBA00016864"/>
    </source>
</evidence>
<dbReference type="GO" id="GO:0005315">
    <property type="term" value="F:phosphate transmembrane transporter activity"/>
    <property type="evidence" value="ECO:0007669"/>
    <property type="project" value="InterPro"/>
</dbReference>
<evidence type="ECO:0000256" key="5">
    <source>
        <dbReference type="ARBA" id="ARBA00022475"/>
    </source>
</evidence>
<keyword evidence="4" id="KW-0813">Transport</keyword>
<dbReference type="GO" id="GO:0035435">
    <property type="term" value="P:phosphate ion transmembrane transport"/>
    <property type="evidence" value="ECO:0007669"/>
    <property type="project" value="InterPro"/>
</dbReference>
<evidence type="ECO:0000256" key="9">
    <source>
        <dbReference type="RuleBase" id="RU363043"/>
    </source>
</evidence>
<evidence type="ECO:0000256" key="8">
    <source>
        <dbReference type="ARBA" id="ARBA00023136"/>
    </source>
</evidence>
<evidence type="ECO:0000256" key="1">
    <source>
        <dbReference type="ARBA" id="ARBA00004651"/>
    </source>
</evidence>
<feature type="region of interest" description="Disordered" evidence="10">
    <location>
        <begin position="1"/>
        <end position="21"/>
    </location>
</feature>
<dbReference type="NCBIfam" id="TIGR00974">
    <property type="entry name" value="3a0107s02c"/>
    <property type="match status" value="1"/>
</dbReference>
<evidence type="ECO:0000256" key="6">
    <source>
        <dbReference type="ARBA" id="ARBA00022692"/>
    </source>
</evidence>
<comment type="subcellular location">
    <subcellularLocation>
        <location evidence="9">Cell inner membrane</location>
        <topology evidence="9">Multi-pass membrane protein</topology>
    </subcellularLocation>
    <subcellularLocation>
        <location evidence="1">Cell membrane</location>
        <topology evidence="1">Multi-pass membrane protein</topology>
    </subcellularLocation>
</comment>
<dbReference type="InterPro" id="IPR024573">
    <property type="entry name" value="DUF3333"/>
</dbReference>
<dbReference type="RefSeq" id="WP_132707545.1">
    <property type="nucleotide sequence ID" value="NZ_JACIGF010000002.1"/>
</dbReference>
<feature type="transmembrane region" description="Helical" evidence="9">
    <location>
        <begin position="38"/>
        <end position="63"/>
    </location>
</feature>
<protein>
    <recommendedName>
        <fullName evidence="3 9">Phosphate transport system permease protein PstA</fullName>
    </recommendedName>
</protein>
<keyword evidence="6 9" id="KW-0812">Transmembrane</keyword>
<dbReference type="PANTHER" id="PTHR43470">
    <property type="entry name" value="PHOSPHATE TRANSPORT SYSTEM PERMEASE PROTEIN PSTA-RELATED"/>
    <property type="match status" value="1"/>
</dbReference>
<evidence type="ECO:0000259" key="11">
    <source>
        <dbReference type="PROSITE" id="PS50928"/>
    </source>
</evidence>
<dbReference type="PANTHER" id="PTHR43470:SF5">
    <property type="entry name" value="PHOSPHATE TRANSPORT SYSTEM PERMEASE PROTEIN PSTA"/>
    <property type="match status" value="1"/>
</dbReference>
<dbReference type="OrthoDB" id="9807065at2"/>
<keyword evidence="13" id="KW-1185">Reference proteome</keyword>
<comment type="caution">
    <text evidence="12">The sequence shown here is derived from an EMBL/GenBank/DDBJ whole genome shotgun (WGS) entry which is preliminary data.</text>
</comment>
<feature type="transmembrane region" description="Helical" evidence="9">
    <location>
        <begin position="295"/>
        <end position="316"/>
    </location>
</feature>
<dbReference type="CDD" id="cd06261">
    <property type="entry name" value="TM_PBP2"/>
    <property type="match status" value="1"/>
</dbReference>
<dbReference type="InterPro" id="IPR000515">
    <property type="entry name" value="MetI-like"/>
</dbReference>
<evidence type="ECO:0000256" key="4">
    <source>
        <dbReference type="ARBA" id="ARBA00022448"/>
    </source>
</evidence>
<evidence type="ECO:0000256" key="7">
    <source>
        <dbReference type="ARBA" id="ARBA00022989"/>
    </source>
</evidence>
<feature type="transmembrane region" description="Helical" evidence="9">
    <location>
        <begin position="213"/>
        <end position="246"/>
    </location>
</feature>
<evidence type="ECO:0000256" key="10">
    <source>
        <dbReference type="SAM" id="MobiDB-lite"/>
    </source>
</evidence>
<accession>A0A4R2PQ50</accession>
<dbReference type="Pfam" id="PF00528">
    <property type="entry name" value="BPD_transp_1"/>
    <property type="match status" value="1"/>
</dbReference>
<feature type="transmembrane region" description="Helical" evidence="9">
    <location>
        <begin position="368"/>
        <end position="399"/>
    </location>
</feature>
<evidence type="ECO:0000256" key="2">
    <source>
        <dbReference type="ARBA" id="ARBA00007069"/>
    </source>
</evidence>
<keyword evidence="8 9" id="KW-0472">Membrane</keyword>
<dbReference type="AlphaFoldDB" id="A0A4R2PQ50"/>
<dbReference type="InParanoid" id="A0A4R2PQ50"/>
<dbReference type="SUPFAM" id="SSF161098">
    <property type="entry name" value="MetI-like"/>
    <property type="match status" value="1"/>
</dbReference>
<name>A0A4R2PQ50_RHOSA</name>
<sequence>MASASDRPASRHRDGGRAQWHSPAMTRRIRRRYLGDRLFRAAGLAALTAAGLFLLLLVGNIAWQARTGFFQTELRLEVAIPADVAAGETPGSPGFGAAVDAYPWRSVALSALRERFGADSRGDLASLRGLISRGGAAVALRAAVRDDPTLIGRRATLWLPASEPADQWAKDRDAATALSERQVGWLESFAAAGDLKTHFNGRFFATGNSRDPALAGIGGAVIGSFLTLLVTLAVAFPIGVFTAIYLEEFAPQNRITDFIEVNINNLAAVPSIVFGLLGLQVFLNTFGMPRSAPVVGGLTLALMTLPTIIISGRAALKAVPNSIRDAALGLGASRTQVVLHHVLPAAMPGMLTGTIIGMAQALGETAPLLMIGMVAFIVEVPASFTEAATVLPVQIYMWAELPEAAYRAKTAAGISVLLIFLISMNALAVYLRNRFETK</sequence>
<dbReference type="PROSITE" id="PS50928">
    <property type="entry name" value="ABC_TM1"/>
    <property type="match status" value="1"/>
</dbReference>
<comment type="similarity">
    <text evidence="2 9">Belongs to the binding-protein-dependent transport system permease family. CysTW subfamily.</text>
</comment>
<proteinExistence type="inferred from homology"/>
<dbReference type="FunCoup" id="A0A4R2PQ50">
    <property type="interactions" value="192"/>
</dbReference>
<dbReference type="GO" id="GO:0005886">
    <property type="term" value="C:plasma membrane"/>
    <property type="evidence" value="ECO:0007669"/>
    <property type="project" value="UniProtKB-SubCell"/>
</dbReference>
<reference evidence="12 13" key="1">
    <citation type="submission" date="2019-03" db="EMBL/GenBank/DDBJ databases">
        <title>Genomic Encyclopedia of Type Strains, Phase IV (KMG-IV): sequencing the most valuable type-strain genomes for metagenomic binning, comparative biology and taxonomic classification.</title>
        <authorList>
            <person name="Goeker M."/>
        </authorList>
    </citation>
    <scope>NUCLEOTIDE SEQUENCE [LARGE SCALE GENOMIC DNA]</scope>
    <source>
        <strain evidence="12 13">DSM 2132</strain>
    </source>
</reference>
<keyword evidence="5 9" id="KW-1003">Cell membrane</keyword>
<dbReference type="InterPro" id="IPR035906">
    <property type="entry name" value="MetI-like_sf"/>
</dbReference>
<organism evidence="12 13">
    <name type="scientific">Rhodothalassium salexigens DSM 2132</name>
    <dbReference type="NCBI Taxonomy" id="1188247"/>
    <lineage>
        <taxon>Bacteria</taxon>
        <taxon>Pseudomonadati</taxon>
        <taxon>Pseudomonadota</taxon>
        <taxon>Alphaproteobacteria</taxon>
        <taxon>Rhodothalassiales</taxon>
        <taxon>Rhodothalassiaceae</taxon>
        <taxon>Rhodothalassium</taxon>
    </lineage>
</organism>
<feature type="transmembrane region" description="Helical" evidence="9">
    <location>
        <begin position="337"/>
        <end position="362"/>
    </location>
</feature>
<feature type="transmembrane region" description="Helical" evidence="9">
    <location>
        <begin position="266"/>
        <end position="283"/>
    </location>
</feature>
<dbReference type="EMBL" id="SLXO01000002">
    <property type="protein sequence ID" value="TCP37890.1"/>
    <property type="molecule type" value="Genomic_DNA"/>
</dbReference>
<dbReference type="Pfam" id="PF11812">
    <property type="entry name" value="DUF3333"/>
    <property type="match status" value="1"/>
</dbReference>